<dbReference type="InterPro" id="IPR054187">
    <property type="entry name" value="DUF6892"/>
</dbReference>
<dbReference type="EMBL" id="QQXL01000003">
    <property type="protein sequence ID" value="RKW70853.1"/>
    <property type="molecule type" value="Genomic_DNA"/>
</dbReference>
<reference evidence="2 3" key="1">
    <citation type="submission" date="2018-07" db="EMBL/GenBank/DDBJ databases">
        <title>Arthrobacter sp. nov., isolated from raw cow's milk with high bacterial count.</title>
        <authorList>
            <person name="Hahne J."/>
            <person name="Isele D."/>
            <person name="Lipski A."/>
        </authorList>
    </citation>
    <scope>NUCLEOTIDE SEQUENCE [LARGE SCALE GENOMIC DNA]</scope>
    <source>
        <strain evidence="2 3">JZ R-183</strain>
    </source>
</reference>
<gene>
    <name evidence="2" type="ORF">DWQ67_07135</name>
</gene>
<proteinExistence type="predicted"/>
<dbReference type="Pfam" id="PF21832">
    <property type="entry name" value="DUF6892"/>
    <property type="match status" value="1"/>
</dbReference>
<dbReference type="RefSeq" id="WP_121484879.1">
    <property type="nucleotide sequence ID" value="NZ_QQXL01000003.1"/>
</dbReference>
<evidence type="ECO:0000313" key="3">
    <source>
        <dbReference type="Proteomes" id="UP000273119"/>
    </source>
</evidence>
<accession>A0A496PK20</accession>
<protein>
    <recommendedName>
        <fullName evidence="1">DUF6892 domain-containing protein</fullName>
    </recommendedName>
</protein>
<dbReference type="AlphaFoldDB" id="A0A496PK20"/>
<evidence type="ECO:0000259" key="1">
    <source>
        <dbReference type="Pfam" id="PF21832"/>
    </source>
</evidence>
<keyword evidence="3" id="KW-1185">Reference proteome</keyword>
<dbReference type="Proteomes" id="UP000273119">
    <property type="component" value="Unassembled WGS sequence"/>
</dbReference>
<evidence type="ECO:0000313" key="2">
    <source>
        <dbReference type="EMBL" id="RKW70853.1"/>
    </source>
</evidence>
<name>A0A496PK20_9MICC</name>
<organism evidence="2 3">
    <name type="scientific">Galactobacter caseinivorans</name>
    <dbReference type="NCBI Taxonomy" id="2676123"/>
    <lineage>
        <taxon>Bacteria</taxon>
        <taxon>Bacillati</taxon>
        <taxon>Actinomycetota</taxon>
        <taxon>Actinomycetes</taxon>
        <taxon>Micrococcales</taxon>
        <taxon>Micrococcaceae</taxon>
        <taxon>Galactobacter</taxon>
    </lineage>
</organism>
<feature type="domain" description="DUF6892" evidence="1">
    <location>
        <begin position="8"/>
        <end position="140"/>
    </location>
</feature>
<sequence>MAENSEYIDFADPNFKLLVIEELMYNQRVLSPMFELQEFLAANVERELDFAGGIYEPIPEVLEHFHKLPIPRELADKVEELYQDGGNKVYMAITPQWDGEDDTFVITDFSDTQHFPNLQSLTLFGVDEATLEALRSKGLEADLL</sequence>
<comment type="caution">
    <text evidence="2">The sequence shown here is derived from an EMBL/GenBank/DDBJ whole genome shotgun (WGS) entry which is preliminary data.</text>
</comment>